<dbReference type="EMBL" id="CAJNOR010007580">
    <property type="protein sequence ID" value="CAF1619786.1"/>
    <property type="molecule type" value="Genomic_DNA"/>
</dbReference>
<dbReference type="AlphaFoldDB" id="A0A816C7I8"/>
<feature type="region of interest" description="Disordered" evidence="1">
    <location>
        <begin position="13"/>
        <end position="33"/>
    </location>
</feature>
<dbReference type="Proteomes" id="UP000663828">
    <property type="component" value="Unassembled WGS sequence"/>
</dbReference>
<comment type="caution">
    <text evidence="2">The sequence shown here is derived from an EMBL/GenBank/DDBJ whole genome shotgun (WGS) entry which is preliminary data.</text>
</comment>
<protein>
    <submittedName>
        <fullName evidence="2">Uncharacterized protein</fullName>
    </submittedName>
</protein>
<sequence>MLLHNNTIAATTFLSPTESPSSSTPAPTTGVYPHPHPVANQYFPTPWIQPFNNHRLLTDQFFEIEI</sequence>
<reference evidence="2" key="1">
    <citation type="submission" date="2021-02" db="EMBL/GenBank/DDBJ databases">
        <authorList>
            <person name="Nowell W R."/>
        </authorList>
    </citation>
    <scope>NUCLEOTIDE SEQUENCE</scope>
</reference>
<accession>A0A816C7I8</accession>
<keyword evidence="3" id="KW-1185">Reference proteome</keyword>
<organism evidence="2 3">
    <name type="scientific">Adineta ricciae</name>
    <name type="common">Rotifer</name>
    <dbReference type="NCBI Taxonomy" id="249248"/>
    <lineage>
        <taxon>Eukaryota</taxon>
        <taxon>Metazoa</taxon>
        <taxon>Spiralia</taxon>
        <taxon>Gnathifera</taxon>
        <taxon>Rotifera</taxon>
        <taxon>Eurotatoria</taxon>
        <taxon>Bdelloidea</taxon>
        <taxon>Adinetida</taxon>
        <taxon>Adinetidae</taxon>
        <taxon>Adineta</taxon>
    </lineage>
</organism>
<gene>
    <name evidence="2" type="ORF">XAT740_LOCUS50078</name>
</gene>
<feature type="compositionally biased region" description="Low complexity" evidence="1">
    <location>
        <begin position="13"/>
        <end position="29"/>
    </location>
</feature>
<proteinExistence type="predicted"/>
<name>A0A816C7I8_ADIRI</name>
<evidence type="ECO:0000313" key="3">
    <source>
        <dbReference type="Proteomes" id="UP000663828"/>
    </source>
</evidence>
<evidence type="ECO:0000256" key="1">
    <source>
        <dbReference type="SAM" id="MobiDB-lite"/>
    </source>
</evidence>
<evidence type="ECO:0000313" key="2">
    <source>
        <dbReference type="EMBL" id="CAF1619786.1"/>
    </source>
</evidence>